<feature type="active site" description="Charge relay system" evidence="1">
    <location>
        <position position="302"/>
    </location>
</feature>
<dbReference type="AlphaFoldDB" id="A0A4R7FPF5"/>
<feature type="active site" description="Nucleophile" evidence="1">
    <location>
        <position position="187"/>
    </location>
</feature>
<dbReference type="InterPro" id="IPR039069">
    <property type="entry name" value="CE7"/>
</dbReference>
<evidence type="ECO:0000313" key="5">
    <source>
        <dbReference type="Proteomes" id="UP000295344"/>
    </source>
</evidence>
<dbReference type="Proteomes" id="UP000295344">
    <property type="component" value="Unassembled WGS sequence"/>
</dbReference>
<evidence type="ECO:0000256" key="2">
    <source>
        <dbReference type="PIRSR" id="PIRSR639069-2"/>
    </source>
</evidence>
<dbReference type="InterPro" id="IPR008391">
    <property type="entry name" value="AXE1_dom"/>
</dbReference>
<name>A0A4R7FPF5_9MICO</name>
<feature type="active site" description="Charge relay system" evidence="1">
    <location>
        <position position="273"/>
    </location>
</feature>
<dbReference type="SUPFAM" id="SSF53474">
    <property type="entry name" value="alpha/beta-Hydrolases"/>
    <property type="match status" value="1"/>
</dbReference>
<organism evidence="4 5">
    <name type="scientific">Amnibacterium kyonggiense</name>
    <dbReference type="NCBI Taxonomy" id="595671"/>
    <lineage>
        <taxon>Bacteria</taxon>
        <taxon>Bacillati</taxon>
        <taxon>Actinomycetota</taxon>
        <taxon>Actinomycetes</taxon>
        <taxon>Micrococcales</taxon>
        <taxon>Microbacteriaceae</taxon>
        <taxon>Amnibacterium</taxon>
    </lineage>
</organism>
<feature type="binding site" evidence="2">
    <location>
        <position position="92"/>
    </location>
    <ligand>
        <name>substrate</name>
    </ligand>
</feature>
<evidence type="ECO:0000313" key="4">
    <source>
        <dbReference type="EMBL" id="TDS79620.1"/>
    </source>
</evidence>
<feature type="domain" description="Acetyl xylan esterase" evidence="3">
    <location>
        <begin position="1"/>
        <end position="319"/>
    </location>
</feature>
<dbReference type="OrthoDB" id="9770528at2"/>
<dbReference type="RefSeq" id="WP_133763956.1">
    <property type="nucleotide sequence ID" value="NZ_BAAARP010000001.1"/>
</dbReference>
<dbReference type="PANTHER" id="PTHR40111:SF1">
    <property type="entry name" value="CEPHALOSPORIN-C DEACETYLASE"/>
    <property type="match status" value="1"/>
</dbReference>
<dbReference type="PANTHER" id="PTHR40111">
    <property type="entry name" value="CEPHALOSPORIN-C DEACETYLASE"/>
    <property type="match status" value="1"/>
</dbReference>
<dbReference type="EMBL" id="SOAM01000001">
    <property type="protein sequence ID" value="TDS79620.1"/>
    <property type="molecule type" value="Genomic_DNA"/>
</dbReference>
<dbReference type="Gene3D" id="3.40.50.1820">
    <property type="entry name" value="alpha/beta hydrolase"/>
    <property type="match status" value="1"/>
</dbReference>
<dbReference type="InterPro" id="IPR029058">
    <property type="entry name" value="AB_hydrolase_fold"/>
</dbReference>
<dbReference type="GO" id="GO:0052689">
    <property type="term" value="F:carboxylic ester hydrolase activity"/>
    <property type="evidence" value="ECO:0007669"/>
    <property type="project" value="TreeGrafter"/>
</dbReference>
<reference evidence="4 5" key="1">
    <citation type="submission" date="2019-03" db="EMBL/GenBank/DDBJ databases">
        <title>Genomic Encyclopedia of Archaeal and Bacterial Type Strains, Phase II (KMG-II): from individual species to whole genera.</title>
        <authorList>
            <person name="Goeker M."/>
        </authorList>
    </citation>
    <scope>NUCLEOTIDE SEQUENCE [LARGE SCALE GENOMIC DNA]</scope>
    <source>
        <strain evidence="4 5">DSM 24782</strain>
    </source>
</reference>
<dbReference type="Pfam" id="PF05448">
    <property type="entry name" value="AXE1"/>
    <property type="match status" value="1"/>
</dbReference>
<sequence>MPAFDLPIDALRAHRSSVPEPAGFDEFWSSTIASSRELGFVPTAEPVSTGLTVVDTFDVVFSGYDGEPVRAWLHRPVGADGTNPVVVRYVGYNCGRALPHMVPPLVLAGYSVLTMDNRGQGAVAGYTSDTSDTGGLRRVLGGHVTRGIESKESYYYRRLYTDAVLAVDAARALAGDGTADVVVSGVSQGGGIALAVAGLADGVTAALIDVPFLSDVPRALDLVSTVPYGEISTVLATYPADAADALEVLSWFDGVHLARRASAPAIFSVGLMDDVCPPSTVYAAFNAYGGRKEIHEYPYAGHEGGGFFHEAVQLAWLAQQREAGVGSRDRLVSDAGL</sequence>
<gene>
    <name evidence="4" type="ORF">CLV52_0154</name>
</gene>
<protein>
    <submittedName>
        <fullName evidence="4">Cephalosporin-C deacetylase</fullName>
    </submittedName>
</protein>
<proteinExistence type="predicted"/>
<evidence type="ECO:0000259" key="3">
    <source>
        <dbReference type="Pfam" id="PF05448"/>
    </source>
</evidence>
<keyword evidence="5" id="KW-1185">Reference proteome</keyword>
<dbReference type="GO" id="GO:0005976">
    <property type="term" value="P:polysaccharide metabolic process"/>
    <property type="evidence" value="ECO:0007669"/>
    <property type="project" value="TreeGrafter"/>
</dbReference>
<comment type="caution">
    <text evidence="4">The sequence shown here is derived from an EMBL/GenBank/DDBJ whole genome shotgun (WGS) entry which is preliminary data.</text>
</comment>
<accession>A0A4R7FPF5</accession>
<evidence type="ECO:0000256" key="1">
    <source>
        <dbReference type="PIRSR" id="PIRSR639069-1"/>
    </source>
</evidence>